<dbReference type="Proteomes" id="UP000593568">
    <property type="component" value="Unassembled WGS sequence"/>
</dbReference>
<dbReference type="SUPFAM" id="SSF47473">
    <property type="entry name" value="EF-hand"/>
    <property type="match status" value="1"/>
</dbReference>
<sequence>MEGDGKEEKMKDLREAFGVHDGDESGVYYIQKRDEQNAHGIGESKSVDGRMVMIKQFDLNGDGVTSFEEFRVIQQSMAMVVSFSFFIS</sequence>
<name>A0A7J9E8H5_9ROSI</name>
<evidence type="ECO:0008006" key="3">
    <source>
        <dbReference type="Google" id="ProtNLM"/>
    </source>
</evidence>
<organism evidence="1 2">
    <name type="scientific">Gossypium trilobum</name>
    <dbReference type="NCBI Taxonomy" id="34281"/>
    <lineage>
        <taxon>Eukaryota</taxon>
        <taxon>Viridiplantae</taxon>
        <taxon>Streptophyta</taxon>
        <taxon>Embryophyta</taxon>
        <taxon>Tracheophyta</taxon>
        <taxon>Spermatophyta</taxon>
        <taxon>Magnoliopsida</taxon>
        <taxon>eudicotyledons</taxon>
        <taxon>Gunneridae</taxon>
        <taxon>Pentapetalae</taxon>
        <taxon>rosids</taxon>
        <taxon>malvids</taxon>
        <taxon>Malvales</taxon>
        <taxon>Malvaceae</taxon>
        <taxon>Malvoideae</taxon>
        <taxon>Gossypium</taxon>
    </lineage>
</organism>
<evidence type="ECO:0000313" key="2">
    <source>
        <dbReference type="Proteomes" id="UP000593568"/>
    </source>
</evidence>
<dbReference type="Gene3D" id="1.10.238.10">
    <property type="entry name" value="EF-hand"/>
    <property type="match status" value="1"/>
</dbReference>
<accession>A0A7J9E8H5</accession>
<reference evidence="1 2" key="1">
    <citation type="journal article" date="2019" name="Genome Biol. Evol.">
        <title>Insights into the evolution of the New World diploid cottons (Gossypium, subgenus Houzingenia) based on genome sequencing.</title>
        <authorList>
            <person name="Grover C.E."/>
            <person name="Arick M.A. 2nd"/>
            <person name="Thrash A."/>
            <person name="Conover J.L."/>
            <person name="Sanders W.S."/>
            <person name="Peterson D.G."/>
            <person name="Frelichowski J.E."/>
            <person name="Scheffler J.A."/>
            <person name="Scheffler B.E."/>
            <person name="Wendel J.F."/>
        </authorList>
    </citation>
    <scope>NUCLEOTIDE SEQUENCE [LARGE SCALE GENOMIC DNA]</scope>
    <source>
        <strain evidence="1">8</strain>
        <tissue evidence="1">Leaf</tissue>
    </source>
</reference>
<dbReference type="AlphaFoldDB" id="A0A7J9E8H5"/>
<dbReference type="InterPro" id="IPR011992">
    <property type="entry name" value="EF-hand-dom_pair"/>
</dbReference>
<protein>
    <recommendedName>
        <fullName evidence="3">EF-hand domain-containing protein</fullName>
    </recommendedName>
</protein>
<evidence type="ECO:0000313" key="1">
    <source>
        <dbReference type="EMBL" id="MBA0769317.1"/>
    </source>
</evidence>
<dbReference type="EMBL" id="JABEZW010000007">
    <property type="protein sequence ID" value="MBA0769317.1"/>
    <property type="molecule type" value="Genomic_DNA"/>
</dbReference>
<comment type="caution">
    <text evidence="1">The sequence shown here is derived from an EMBL/GenBank/DDBJ whole genome shotgun (WGS) entry which is preliminary data.</text>
</comment>
<gene>
    <name evidence="1" type="ORF">Gotri_018063</name>
</gene>
<proteinExistence type="predicted"/>
<keyword evidence="2" id="KW-1185">Reference proteome</keyword>